<organism evidence="1 2">
    <name type="scientific">Streptomyces lydicamycinicus</name>
    <dbReference type="NCBI Taxonomy" id="1546107"/>
    <lineage>
        <taxon>Bacteria</taxon>
        <taxon>Bacillati</taxon>
        <taxon>Actinomycetota</taxon>
        <taxon>Actinomycetes</taxon>
        <taxon>Kitasatosporales</taxon>
        <taxon>Streptomycetaceae</taxon>
        <taxon>Streptomyces</taxon>
    </lineage>
</organism>
<dbReference type="InterPro" id="IPR036691">
    <property type="entry name" value="Endo/exonu/phosph_ase_sf"/>
</dbReference>
<name>A0A0P4R820_9ACTN</name>
<dbReference type="OrthoDB" id="4256083at2"/>
<dbReference type="Proteomes" id="UP000048965">
    <property type="component" value="Unassembled WGS sequence"/>
</dbReference>
<reference evidence="1 2" key="2">
    <citation type="journal article" date="2015" name="Stand. Genomic Sci.">
        <title>Draft genome sequence of marine-derived Streptomyces sp. TP-A0598, a producer of anti-MRSA antibiotic lydicamycins.</title>
        <authorList>
            <person name="Komaki H."/>
            <person name="Ichikawa N."/>
            <person name="Hosoyama A."/>
            <person name="Fujita N."/>
            <person name="Igarashi Y."/>
        </authorList>
    </citation>
    <scope>NUCLEOTIDE SEQUENCE [LARGE SCALE GENOMIC DNA]</scope>
    <source>
        <strain evidence="1 2">NBRC 110027</strain>
    </source>
</reference>
<dbReference type="SUPFAM" id="SSF56219">
    <property type="entry name" value="DNase I-like"/>
    <property type="match status" value="1"/>
</dbReference>
<comment type="caution">
    <text evidence="1">The sequence shown here is derived from an EMBL/GenBank/DDBJ whole genome shotgun (WGS) entry which is preliminary data.</text>
</comment>
<evidence type="ECO:0000313" key="2">
    <source>
        <dbReference type="Proteomes" id="UP000048965"/>
    </source>
</evidence>
<evidence type="ECO:0000313" key="1">
    <source>
        <dbReference type="EMBL" id="GAO08702.1"/>
    </source>
</evidence>
<sequence>MNRKSQITVLSWNFERNGAGIAAKRLRAHELLASLNPHLVLRQEMWGADTNGNEIMYELEDVLGLRGWLGPRACTAVFADPRKFQPLREWPQTGPMWVLPPTAMTLRFTPAGSRSMPIAVASYHLNYASPTTRLAEAEWLTVWADKTWTTADGETVRMPALLAGDNNSYPSPGVEGDVALPELKAIADRPHRLHRSFVGPGGRRVMDTRPDEALRTAGLEDVARHWANTRDGSAKALSRTVNGCETHGPDSRIDRIYATSDLLGTVVGVDVIEVPEADSDHHVVRLTLDADILSDVLNHQLELAVA</sequence>
<protein>
    <submittedName>
        <fullName evidence="1">Uncharacterized protein</fullName>
    </submittedName>
</protein>
<dbReference type="EMBL" id="BBNO01000004">
    <property type="protein sequence ID" value="GAO08702.1"/>
    <property type="molecule type" value="Genomic_DNA"/>
</dbReference>
<accession>A0A0P4R820</accession>
<reference evidence="2" key="1">
    <citation type="submission" date="2014-09" db="EMBL/GenBank/DDBJ databases">
        <title>Whole genome shotgun sequence of Streptomyces sp. NBRC 110027.</title>
        <authorList>
            <person name="Komaki H."/>
            <person name="Ichikawa N."/>
            <person name="Katano-Makiyama Y."/>
            <person name="Hosoyama A."/>
            <person name="Hashimoto M."/>
            <person name="Uohara A."/>
            <person name="Kitahashi Y."/>
            <person name="Ohji S."/>
            <person name="Kimura A."/>
            <person name="Yamazoe A."/>
            <person name="Igarashi Y."/>
            <person name="Fujita N."/>
        </authorList>
    </citation>
    <scope>NUCLEOTIDE SEQUENCE [LARGE SCALE GENOMIC DNA]</scope>
    <source>
        <strain evidence="2">NBRC 110027</strain>
    </source>
</reference>
<gene>
    <name evidence="1" type="ORF">TPA0598_04_03380</name>
</gene>
<dbReference type="AlphaFoldDB" id="A0A0P4R820"/>
<proteinExistence type="predicted"/>
<keyword evidence="2" id="KW-1185">Reference proteome</keyword>
<dbReference type="RefSeq" id="WP_042154496.1">
    <property type="nucleotide sequence ID" value="NZ_BBNO01000004.1"/>
</dbReference>
<dbReference type="Gene3D" id="3.60.10.10">
    <property type="entry name" value="Endonuclease/exonuclease/phosphatase"/>
    <property type="match status" value="1"/>
</dbReference>